<dbReference type="SUPFAM" id="SSF53383">
    <property type="entry name" value="PLP-dependent transferases"/>
    <property type="match status" value="1"/>
</dbReference>
<evidence type="ECO:0000256" key="4">
    <source>
        <dbReference type="ARBA" id="ARBA00023125"/>
    </source>
</evidence>
<dbReference type="GO" id="GO:0008483">
    <property type="term" value="F:transaminase activity"/>
    <property type="evidence" value="ECO:0007669"/>
    <property type="project" value="UniProtKB-KW"/>
</dbReference>
<reference evidence="7 8" key="1">
    <citation type="submission" date="2019-05" db="EMBL/GenBank/DDBJ databases">
        <title>Verrucobacter flavum gen. nov., sp. nov. a new member of the family Verrucomicrobiaceae.</title>
        <authorList>
            <person name="Szuroczki S."/>
            <person name="Abbaszade G."/>
            <person name="Szabo A."/>
            <person name="Felfoldi T."/>
            <person name="Schumann P."/>
            <person name="Boka K."/>
            <person name="Keki Z."/>
            <person name="Toumi M."/>
            <person name="Toth E."/>
        </authorList>
    </citation>
    <scope>NUCLEOTIDE SEQUENCE [LARGE SCALE GENOMIC DNA]</scope>
    <source>
        <strain evidence="7 8">MG-N-17</strain>
    </source>
</reference>
<dbReference type="AlphaFoldDB" id="A0A5R8K9H3"/>
<dbReference type="InterPro" id="IPR015424">
    <property type="entry name" value="PyrdxlP-dep_Trfase"/>
</dbReference>
<dbReference type="InterPro" id="IPR000524">
    <property type="entry name" value="Tscrpt_reg_HTH_GntR"/>
</dbReference>
<dbReference type="InterPro" id="IPR036388">
    <property type="entry name" value="WH-like_DNA-bd_sf"/>
</dbReference>
<evidence type="ECO:0000256" key="2">
    <source>
        <dbReference type="ARBA" id="ARBA00022898"/>
    </source>
</evidence>
<dbReference type="Gene3D" id="3.40.640.10">
    <property type="entry name" value="Type I PLP-dependent aspartate aminotransferase-like (Major domain)"/>
    <property type="match status" value="1"/>
</dbReference>
<protein>
    <submittedName>
        <fullName evidence="7">PLP-dependent aminotransferase family protein</fullName>
    </submittedName>
</protein>
<evidence type="ECO:0000313" key="7">
    <source>
        <dbReference type="EMBL" id="TLD68954.1"/>
    </source>
</evidence>
<dbReference type="GO" id="GO:0030170">
    <property type="term" value="F:pyridoxal phosphate binding"/>
    <property type="evidence" value="ECO:0007669"/>
    <property type="project" value="InterPro"/>
</dbReference>
<dbReference type="Pfam" id="PF00155">
    <property type="entry name" value="Aminotran_1_2"/>
    <property type="match status" value="1"/>
</dbReference>
<proteinExistence type="inferred from homology"/>
<dbReference type="Pfam" id="PF00392">
    <property type="entry name" value="GntR"/>
    <property type="match status" value="1"/>
</dbReference>
<dbReference type="Gene3D" id="1.10.10.10">
    <property type="entry name" value="Winged helix-like DNA-binding domain superfamily/Winged helix DNA-binding domain"/>
    <property type="match status" value="1"/>
</dbReference>
<evidence type="ECO:0000256" key="5">
    <source>
        <dbReference type="ARBA" id="ARBA00023163"/>
    </source>
</evidence>
<dbReference type="EMBL" id="VAUV01000017">
    <property type="protein sequence ID" value="TLD68954.1"/>
    <property type="molecule type" value="Genomic_DNA"/>
</dbReference>
<sequence length="484" mass="53224">MPATARATATKTTLPIYQQLAGVLEEMIQSKSLRPGDRMPSVRQFSRQQGVSIPTAMSAYASLETRGLIEARPKSGFFVRLRESDLVRNPWSQSKISKITDFANLDPLHSIMADHSNPKFVPLGAGLPSASLLPGLKLARLMGSIARRLPSAGLDYDIAPGSEMLRRELARRSLDWGCHLKAEDFIITNGGTEAVSLALRAVTEPGDTVIVETPTYFGFSNILRELRLKALPIPIDATTGIDIDALGTALKTNRVAAAILIPNFHNPMGCLMPDDHKKEVATLLAEQGIPIIEDDIYGDLRHSGARPRCLKAFDPDGSVLLCSTFSKVLAPGYRVGYIAPGRYRDRIHKLKDTSTMANATLPTLAVAEFVKHGGYDRHLRHLQHAFSHQVQRMREAIVQTFPENIGLSRPQGNFLLWCELPKQVDSLELFKRARAANISVAPGPLFSSDGGYKNFIRINCGHPWTPTIERSIGILGHLVHQLAR</sequence>
<dbReference type="InterPro" id="IPR015421">
    <property type="entry name" value="PyrdxlP-dep_Trfase_major"/>
</dbReference>
<keyword evidence="7" id="KW-0032">Aminotransferase</keyword>
<dbReference type="Gene3D" id="3.90.1150.10">
    <property type="entry name" value="Aspartate Aminotransferase, domain 1"/>
    <property type="match status" value="1"/>
</dbReference>
<keyword evidence="2" id="KW-0663">Pyridoxal phosphate</keyword>
<name>A0A5R8K9H3_9BACT</name>
<keyword evidence="5" id="KW-0804">Transcription</keyword>
<evidence type="ECO:0000313" key="8">
    <source>
        <dbReference type="Proteomes" id="UP000306196"/>
    </source>
</evidence>
<dbReference type="GO" id="GO:0003700">
    <property type="term" value="F:DNA-binding transcription factor activity"/>
    <property type="evidence" value="ECO:0007669"/>
    <property type="project" value="InterPro"/>
</dbReference>
<comment type="similarity">
    <text evidence="1">In the C-terminal section; belongs to the class-I pyridoxal-phosphate-dependent aminotransferase family.</text>
</comment>
<feature type="domain" description="HTH gntR-type" evidence="6">
    <location>
        <begin position="14"/>
        <end position="82"/>
    </location>
</feature>
<comment type="caution">
    <text evidence="7">The sequence shown here is derived from an EMBL/GenBank/DDBJ whole genome shotgun (WGS) entry which is preliminary data.</text>
</comment>
<keyword evidence="7" id="KW-0808">Transferase</keyword>
<evidence type="ECO:0000256" key="3">
    <source>
        <dbReference type="ARBA" id="ARBA00023015"/>
    </source>
</evidence>
<dbReference type="InterPro" id="IPR051446">
    <property type="entry name" value="HTH_trans_reg/aminotransferase"/>
</dbReference>
<accession>A0A5R8K9H3</accession>
<organism evidence="7 8">
    <name type="scientific">Phragmitibacter flavus</name>
    <dbReference type="NCBI Taxonomy" id="2576071"/>
    <lineage>
        <taxon>Bacteria</taxon>
        <taxon>Pseudomonadati</taxon>
        <taxon>Verrucomicrobiota</taxon>
        <taxon>Verrucomicrobiia</taxon>
        <taxon>Verrucomicrobiales</taxon>
        <taxon>Verrucomicrobiaceae</taxon>
        <taxon>Phragmitibacter</taxon>
    </lineage>
</organism>
<evidence type="ECO:0000256" key="1">
    <source>
        <dbReference type="ARBA" id="ARBA00005384"/>
    </source>
</evidence>
<dbReference type="InterPro" id="IPR015422">
    <property type="entry name" value="PyrdxlP-dep_Trfase_small"/>
</dbReference>
<dbReference type="GO" id="GO:0003677">
    <property type="term" value="F:DNA binding"/>
    <property type="evidence" value="ECO:0007669"/>
    <property type="project" value="UniProtKB-KW"/>
</dbReference>
<dbReference type="InterPro" id="IPR036390">
    <property type="entry name" value="WH_DNA-bd_sf"/>
</dbReference>
<dbReference type="CDD" id="cd07377">
    <property type="entry name" value="WHTH_GntR"/>
    <property type="match status" value="1"/>
</dbReference>
<keyword evidence="3" id="KW-0805">Transcription regulation</keyword>
<dbReference type="Proteomes" id="UP000306196">
    <property type="component" value="Unassembled WGS sequence"/>
</dbReference>
<dbReference type="SUPFAM" id="SSF46785">
    <property type="entry name" value="Winged helix' DNA-binding domain"/>
    <property type="match status" value="1"/>
</dbReference>
<dbReference type="PROSITE" id="PS50949">
    <property type="entry name" value="HTH_GNTR"/>
    <property type="match status" value="1"/>
</dbReference>
<dbReference type="PANTHER" id="PTHR46577">
    <property type="entry name" value="HTH-TYPE TRANSCRIPTIONAL REGULATORY PROTEIN GABR"/>
    <property type="match status" value="1"/>
</dbReference>
<gene>
    <name evidence="7" type="ORF">FEM03_20040</name>
</gene>
<dbReference type="PANTHER" id="PTHR46577:SF2">
    <property type="entry name" value="TRANSCRIPTIONAL REGULATORY PROTEIN"/>
    <property type="match status" value="1"/>
</dbReference>
<keyword evidence="4" id="KW-0238">DNA-binding</keyword>
<keyword evidence="8" id="KW-1185">Reference proteome</keyword>
<dbReference type="InterPro" id="IPR004839">
    <property type="entry name" value="Aminotransferase_I/II_large"/>
</dbReference>
<dbReference type="SMART" id="SM00345">
    <property type="entry name" value="HTH_GNTR"/>
    <property type="match status" value="1"/>
</dbReference>
<dbReference type="OrthoDB" id="9808770at2"/>
<dbReference type="CDD" id="cd00609">
    <property type="entry name" value="AAT_like"/>
    <property type="match status" value="1"/>
</dbReference>
<evidence type="ECO:0000259" key="6">
    <source>
        <dbReference type="PROSITE" id="PS50949"/>
    </source>
</evidence>
<dbReference type="RefSeq" id="WP_138088083.1">
    <property type="nucleotide sequence ID" value="NZ_VAUV01000017.1"/>
</dbReference>